<dbReference type="PANTHER" id="PTHR45856">
    <property type="entry name" value="ALPHA/BETA-HYDROLASES SUPERFAMILY PROTEIN"/>
    <property type="match status" value="1"/>
</dbReference>
<feature type="domain" description="Fungal lipase-type" evidence="1">
    <location>
        <begin position="177"/>
        <end position="326"/>
    </location>
</feature>
<dbReference type="AlphaFoldDB" id="A0A1T4ZU35"/>
<evidence type="ECO:0000313" key="2">
    <source>
        <dbReference type="EMBL" id="SKB26208.1"/>
    </source>
</evidence>
<dbReference type="InterPro" id="IPR029058">
    <property type="entry name" value="AB_hydrolase_fold"/>
</dbReference>
<dbReference type="GO" id="GO:0006629">
    <property type="term" value="P:lipid metabolic process"/>
    <property type="evidence" value="ECO:0007669"/>
    <property type="project" value="InterPro"/>
</dbReference>
<dbReference type="EMBL" id="FUYN01000001">
    <property type="protein sequence ID" value="SKB26208.1"/>
    <property type="molecule type" value="Genomic_DNA"/>
</dbReference>
<keyword evidence="3" id="KW-1185">Reference proteome</keyword>
<dbReference type="RefSeq" id="WP_079588382.1">
    <property type="nucleotide sequence ID" value="NZ_FUYN01000001.1"/>
</dbReference>
<dbReference type="PANTHER" id="PTHR45856:SF11">
    <property type="entry name" value="FUNGAL LIPASE-LIKE DOMAIN-CONTAINING PROTEIN"/>
    <property type="match status" value="1"/>
</dbReference>
<protein>
    <submittedName>
        <fullName evidence="2">Lipase (Class 3)</fullName>
    </submittedName>
</protein>
<dbReference type="Pfam" id="PF01764">
    <property type="entry name" value="Lipase_3"/>
    <property type="match status" value="1"/>
</dbReference>
<evidence type="ECO:0000259" key="1">
    <source>
        <dbReference type="Pfam" id="PF01764"/>
    </source>
</evidence>
<dbReference type="OrthoDB" id="5522031at2"/>
<evidence type="ECO:0000313" key="3">
    <source>
        <dbReference type="Proteomes" id="UP000243406"/>
    </source>
</evidence>
<dbReference type="Gene3D" id="3.40.50.1820">
    <property type="entry name" value="alpha/beta hydrolase"/>
    <property type="match status" value="1"/>
</dbReference>
<gene>
    <name evidence="2" type="ORF">SAMN02745120_0392</name>
</gene>
<dbReference type="InterPro" id="IPR051218">
    <property type="entry name" value="Sec_MonoDiacylglyc_Lipase"/>
</dbReference>
<dbReference type="CDD" id="cd00519">
    <property type="entry name" value="Lipase_3"/>
    <property type="match status" value="1"/>
</dbReference>
<name>A0A1T4ZU35_9FIRM</name>
<proteinExistence type="predicted"/>
<sequence>MKRKISIVISLILIHNFLFIDIAVASDRPYITIGDREFIVNYEDYTRINNQFEGYNPKLIYPLAQFSAYLASQSYRNPVELREAGLVDSSNKYFGEILKKNNFQDIKLIHNYDNARIYMDTFLKSYGGLWRFIKRGSSGEIDITDPRIQTLAKASTQAIVGYKWIHAKGKKRRVISITFRGTEGLNNIRKLHEDWLISTLSKKIDFNGKGKVHRGYYTCALEFEKMESKIYFDNKSLKEIIDNANQTGDLIVLSGHSSGGAIASIYAAMLIDKEENSFPRDQIQIYSFGAPPFSDKAFSKIYSSSANADKLLNLHRIVERYDIVPYSSRGAKLKSYTKDIFAGAVSENETLRKSKLLKKLFKTESPEFKQIGYSEEYENGQKIPSDDTEDTSMTTRDKLYFFMEEVNSRKLSHHTMSWYISVLNKEALKHKRGDLGKPEVFYKYKNNKVFIYTLEKSEIYYSFDTSAPSMKRTNKINTSGYVDIKGNILTFFAIDEYGNMSSIKSVGLRNPSLSKRHYEKVEQ</sequence>
<dbReference type="InterPro" id="IPR002921">
    <property type="entry name" value="Fungal_lipase-type"/>
</dbReference>
<dbReference type="SUPFAM" id="SSF53474">
    <property type="entry name" value="alpha/beta-Hydrolases"/>
    <property type="match status" value="1"/>
</dbReference>
<dbReference type="Proteomes" id="UP000243406">
    <property type="component" value="Unassembled WGS sequence"/>
</dbReference>
<organism evidence="2 3">
    <name type="scientific">Acetoanaerobium noterae</name>
    <dbReference type="NCBI Taxonomy" id="745369"/>
    <lineage>
        <taxon>Bacteria</taxon>
        <taxon>Bacillati</taxon>
        <taxon>Bacillota</taxon>
        <taxon>Clostridia</taxon>
        <taxon>Peptostreptococcales</taxon>
        <taxon>Filifactoraceae</taxon>
        <taxon>Acetoanaerobium</taxon>
    </lineage>
</organism>
<accession>A0A1T4ZU35</accession>
<reference evidence="3" key="1">
    <citation type="submission" date="2017-02" db="EMBL/GenBank/DDBJ databases">
        <authorList>
            <person name="Varghese N."/>
            <person name="Submissions S."/>
        </authorList>
    </citation>
    <scope>NUCLEOTIDE SEQUENCE [LARGE SCALE GENOMIC DNA]</scope>
    <source>
        <strain evidence="3">ATCC 35199</strain>
    </source>
</reference>